<accession>A0A4D6Y4C8</accession>
<evidence type="ECO:0000313" key="9">
    <source>
        <dbReference type="Proteomes" id="UP000298745"/>
    </source>
</evidence>
<protein>
    <recommendedName>
        <fullName evidence="5">Thiol:disulfide interchange protein</fullName>
    </recommendedName>
</protein>
<name>A0A4D6Y4C8_9GAMM</name>
<dbReference type="Pfam" id="PF01323">
    <property type="entry name" value="DSBA"/>
    <property type="match status" value="1"/>
</dbReference>
<evidence type="ECO:0000256" key="5">
    <source>
        <dbReference type="PIRNR" id="PIRNR001488"/>
    </source>
</evidence>
<dbReference type="InterPro" id="IPR036249">
    <property type="entry name" value="Thioredoxin-like_sf"/>
</dbReference>
<feature type="domain" description="DSBA-like thioredoxin" evidence="7">
    <location>
        <begin position="41"/>
        <end position="189"/>
    </location>
</feature>
<dbReference type="RefSeq" id="WP_158362826.1">
    <property type="nucleotide sequence ID" value="NZ_CP034864.1"/>
</dbReference>
<dbReference type="InterPro" id="IPR023205">
    <property type="entry name" value="DsbA/DsbL"/>
</dbReference>
<evidence type="ECO:0000256" key="3">
    <source>
        <dbReference type="ARBA" id="ARBA00023157"/>
    </source>
</evidence>
<dbReference type="GO" id="GO:0016491">
    <property type="term" value="F:oxidoreductase activity"/>
    <property type="evidence" value="ECO:0007669"/>
    <property type="project" value="InterPro"/>
</dbReference>
<keyword evidence="3 5" id="KW-1015">Disulfide bond</keyword>
<dbReference type="PANTHER" id="PTHR35891:SF2">
    <property type="entry name" value="THIOL:DISULFIDE INTERCHANGE PROTEIN DSBA"/>
    <property type="match status" value="1"/>
</dbReference>
<proteinExistence type="inferred from homology"/>
<gene>
    <name evidence="8" type="ORF">D9V74_02030</name>
</gene>
<evidence type="ECO:0000313" key="8">
    <source>
        <dbReference type="EMBL" id="QCI23949.1"/>
    </source>
</evidence>
<dbReference type="AlphaFoldDB" id="A0A4D6Y4C8"/>
<evidence type="ECO:0000256" key="4">
    <source>
        <dbReference type="ARBA" id="ARBA00023284"/>
    </source>
</evidence>
<dbReference type="PANTHER" id="PTHR35891">
    <property type="entry name" value="THIOL:DISULFIDE INTERCHANGE PROTEIN DSBA"/>
    <property type="match status" value="1"/>
</dbReference>
<dbReference type="InterPro" id="IPR050824">
    <property type="entry name" value="Thiol_disulfide_DsbA"/>
</dbReference>
<dbReference type="SUPFAM" id="SSF52833">
    <property type="entry name" value="Thioredoxin-like"/>
    <property type="match status" value="1"/>
</dbReference>
<dbReference type="PIRSF" id="PIRSF001488">
    <property type="entry name" value="Tdi_protein"/>
    <property type="match status" value="1"/>
</dbReference>
<dbReference type="InterPro" id="IPR001853">
    <property type="entry name" value="DSBA-like_thioredoxin_dom"/>
</dbReference>
<dbReference type="CDD" id="cd03019">
    <property type="entry name" value="DsbA_DsbA"/>
    <property type="match status" value="1"/>
</dbReference>
<evidence type="ECO:0000256" key="1">
    <source>
        <dbReference type="ARBA" id="ARBA00005791"/>
    </source>
</evidence>
<reference evidence="8 9" key="2">
    <citation type="submission" date="2019-05" db="EMBL/GenBank/DDBJ databases">
        <title>Genome evolution of the obligate endosymbiont Buchnera aphidicola.</title>
        <authorList>
            <person name="Moran N.A."/>
        </authorList>
    </citation>
    <scope>NUCLEOTIDE SEQUENCE [LARGE SCALE GENOMIC DNA]</scope>
    <source>
        <strain evidence="8 9">Msa</strain>
    </source>
</reference>
<dbReference type="Gene3D" id="3.40.30.10">
    <property type="entry name" value="Glutaredoxin"/>
    <property type="match status" value="1"/>
</dbReference>
<evidence type="ECO:0000256" key="2">
    <source>
        <dbReference type="ARBA" id="ARBA00022729"/>
    </source>
</evidence>
<keyword evidence="4" id="KW-0676">Redox-active center</keyword>
<keyword evidence="2" id="KW-0732">Signal</keyword>
<evidence type="ECO:0000256" key="6">
    <source>
        <dbReference type="PIRSR" id="PIRSR001488-1"/>
    </source>
</evidence>
<dbReference type="EMBL" id="CP034864">
    <property type="protein sequence ID" value="QCI23949.1"/>
    <property type="molecule type" value="Genomic_DNA"/>
</dbReference>
<feature type="disulfide bond" description="Redox-active" evidence="6">
    <location>
        <begin position="49"/>
        <end position="52"/>
    </location>
</feature>
<dbReference type="OrthoDB" id="9784896at2"/>
<sequence length="209" mass="24707">MKKIIIILWSIILSVNTLAYEFRNGREYIKKNKVVHNVPSIIEFFSFFCPYCYEFEKVHNRQNLIKKKLTQNIQIKKYHVNFLGGKLSLILTKSWIIAQQMGVEEKIILPIFKGIQETHTIHNINNIKKIFKKEAGISENKFDNFWNSLTLNILLKKINLDIKKSDLDHIPVMLINGKYIVDYAKLETIFQENFSKKYIALINFLINKK</sequence>
<dbReference type="Proteomes" id="UP000298745">
    <property type="component" value="Chromosome"/>
</dbReference>
<organism evidence="8 9">
    <name type="scientific">Buchnera aphidicola</name>
    <name type="common">Macrosiphoniella sanborni</name>
    <dbReference type="NCBI Taxonomy" id="1241865"/>
    <lineage>
        <taxon>Bacteria</taxon>
        <taxon>Pseudomonadati</taxon>
        <taxon>Pseudomonadota</taxon>
        <taxon>Gammaproteobacteria</taxon>
        <taxon>Enterobacterales</taxon>
        <taxon>Erwiniaceae</taxon>
        <taxon>Buchnera</taxon>
    </lineage>
</organism>
<evidence type="ECO:0000259" key="7">
    <source>
        <dbReference type="Pfam" id="PF01323"/>
    </source>
</evidence>
<reference evidence="8 9" key="1">
    <citation type="submission" date="2018-12" db="EMBL/GenBank/DDBJ databases">
        <authorList>
            <person name="Chong R.A."/>
        </authorList>
    </citation>
    <scope>NUCLEOTIDE SEQUENCE [LARGE SCALE GENOMIC DNA]</scope>
    <source>
        <strain evidence="8 9">Msa</strain>
    </source>
</reference>
<comment type="similarity">
    <text evidence="1">Belongs to the thioredoxin family. DsbA subfamily.</text>
</comment>